<proteinExistence type="predicted"/>
<organism evidence="2">
    <name type="scientific">Eutreptiella gymnastica</name>
    <dbReference type="NCBI Taxonomy" id="73025"/>
    <lineage>
        <taxon>Eukaryota</taxon>
        <taxon>Discoba</taxon>
        <taxon>Euglenozoa</taxon>
        <taxon>Euglenida</taxon>
        <taxon>Spirocuta</taxon>
        <taxon>Euglenophyceae</taxon>
        <taxon>Eutreptiales</taxon>
        <taxon>Eutreptiaceae</taxon>
        <taxon>Eutreptiella</taxon>
    </lineage>
</organism>
<name>A0A7S1J886_9EUGL</name>
<evidence type="ECO:0000256" key="1">
    <source>
        <dbReference type="SAM" id="MobiDB-lite"/>
    </source>
</evidence>
<reference evidence="2" key="1">
    <citation type="submission" date="2021-01" db="EMBL/GenBank/DDBJ databases">
        <authorList>
            <person name="Corre E."/>
            <person name="Pelletier E."/>
            <person name="Niang G."/>
            <person name="Scheremetjew M."/>
            <person name="Finn R."/>
            <person name="Kale V."/>
            <person name="Holt S."/>
            <person name="Cochrane G."/>
            <person name="Meng A."/>
            <person name="Brown T."/>
            <person name="Cohen L."/>
        </authorList>
    </citation>
    <scope>NUCLEOTIDE SEQUENCE</scope>
    <source>
        <strain evidence="2">NIES-381</strain>
    </source>
</reference>
<sequence>MSLGYSSPADIKSSSSLSLRSAATDVSSATDLFIHSPYSWGTSEPLHYTVSVGPEECTTSLSAEDICSFYDASASVKTLSPSQNTSNNSSASKVSFPTMTKPRCKHRASWKRIRGKRNSSYYLCEKCGLGWRIYNVGAQQVGADESVTDNVIRCCKKPPGAGNISGLPKSGSSGLTPILDSLHP</sequence>
<feature type="region of interest" description="Disordered" evidence="1">
    <location>
        <begin position="79"/>
        <end position="98"/>
    </location>
</feature>
<protein>
    <submittedName>
        <fullName evidence="2">Uncharacterized protein</fullName>
    </submittedName>
</protein>
<accession>A0A7S1J886</accession>
<evidence type="ECO:0000313" key="2">
    <source>
        <dbReference type="EMBL" id="CAD9034751.1"/>
    </source>
</evidence>
<gene>
    <name evidence="2" type="ORF">EGYM00392_LOCUS45904</name>
</gene>
<dbReference type="EMBL" id="HBGA01124378">
    <property type="protein sequence ID" value="CAD9034751.1"/>
    <property type="molecule type" value="Transcribed_RNA"/>
</dbReference>
<dbReference type="AlphaFoldDB" id="A0A7S1J886"/>